<dbReference type="PANTHER" id="PTHR30006:SF2">
    <property type="entry name" value="ABC TRANSPORTER SUBSTRATE-BINDING PROTEIN"/>
    <property type="match status" value="1"/>
</dbReference>
<dbReference type="Pfam" id="PF13343">
    <property type="entry name" value="SBP_bac_6"/>
    <property type="match status" value="1"/>
</dbReference>
<comment type="caution">
    <text evidence="2">The sequence shown here is derived from an EMBL/GenBank/DDBJ whole genome shotgun (WGS) entry which is preliminary data.</text>
</comment>
<reference evidence="2 3" key="1">
    <citation type="submission" date="2014-01" db="EMBL/GenBank/DDBJ databases">
        <title>Plasmidome dynamics in the species complex Clostridium novyi sensu lato converts strains of independent lineages into distinctly different pathogens.</title>
        <authorList>
            <person name="Skarin H."/>
            <person name="Segerman B."/>
        </authorList>
    </citation>
    <scope>NUCLEOTIDE SEQUENCE [LARGE SCALE GENOMIC DNA]</scope>
    <source>
        <strain evidence="2 3">4552</strain>
    </source>
</reference>
<dbReference type="EMBL" id="JENJ01000008">
    <property type="protein sequence ID" value="KGM97690.1"/>
    <property type="molecule type" value="Genomic_DNA"/>
</dbReference>
<gene>
    <name evidence="2" type="ORF">Z968_02735</name>
</gene>
<dbReference type="CDD" id="cd13544">
    <property type="entry name" value="PBP2_Fbp_like_1"/>
    <property type="match status" value="1"/>
</dbReference>
<keyword evidence="1" id="KW-0732">Signal</keyword>
<dbReference type="PIRSF" id="PIRSF002825">
    <property type="entry name" value="CfbpA"/>
    <property type="match status" value="1"/>
</dbReference>
<dbReference type="Proteomes" id="UP000030012">
    <property type="component" value="Unassembled WGS sequence"/>
</dbReference>
<dbReference type="GO" id="GO:0030976">
    <property type="term" value="F:thiamine pyrophosphate binding"/>
    <property type="evidence" value="ECO:0007669"/>
    <property type="project" value="TreeGrafter"/>
</dbReference>
<protein>
    <submittedName>
        <fullName evidence="2">Iron ABC transporter</fullName>
    </submittedName>
</protein>
<dbReference type="InterPro" id="IPR026045">
    <property type="entry name" value="Ferric-bd"/>
</dbReference>
<sequence length="334" mass="37799">MLFSLLITLTGIIGFNLLQNSSKRLPNLKGKKLLVYVAFNEDEAKVLLQGFKEKTGCDYSFLRFPTEAAAENVVREMQFQKADIFLGGTADAIELLKNNNCLDKYVIEDTKRIPEKYRDNEGYWTGLYVEPLAIGINEERWNKEFKDLKKPTTLKELLNPKFKGEIVLPDPRTSGTGYTFLSYIVQSMGKDKGLEFFKKLKSNVGQFTDSGFTPAKKVGMGEYLLTVDFINQQLIVKNSGFKIESIVPNDTGWTICPVAKIKNSQNENVANAFIEYCTSKEAVEALREFSMAIPTTNDNADSKDAELYKLSSIYNFSKAAKDRNELLEELKKIM</sequence>
<accession>A0A0A0IDM8</accession>
<dbReference type="AlphaFoldDB" id="A0A0A0IDM8"/>
<dbReference type="GO" id="GO:0015888">
    <property type="term" value="P:thiamine transport"/>
    <property type="evidence" value="ECO:0007669"/>
    <property type="project" value="TreeGrafter"/>
</dbReference>
<name>A0A0A0IDM8_CLONO</name>
<evidence type="ECO:0000313" key="2">
    <source>
        <dbReference type="EMBL" id="KGM97690.1"/>
    </source>
</evidence>
<dbReference type="GO" id="GO:0030975">
    <property type="term" value="F:thiamine binding"/>
    <property type="evidence" value="ECO:0007669"/>
    <property type="project" value="TreeGrafter"/>
</dbReference>
<dbReference type="GO" id="GO:0030288">
    <property type="term" value="C:outer membrane-bounded periplasmic space"/>
    <property type="evidence" value="ECO:0007669"/>
    <property type="project" value="TreeGrafter"/>
</dbReference>
<dbReference type="RefSeq" id="WP_039253074.1">
    <property type="nucleotide sequence ID" value="NZ_JENJ01000008.1"/>
</dbReference>
<evidence type="ECO:0000256" key="1">
    <source>
        <dbReference type="ARBA" id="ARBA00022729"/>
    </source>
</evidence>
<evidence type="ECO:0000313" key="3">
    <source>
        <dbReference type="Proteomes" id="UP000030012"/>
    </source>
</evidence>
<dbReference type="PANTHER" id="PTHR30006">
    <property type="entry name" value="THIAMINE-BINDING PERIPLASMIC PROTEIN-RELATED"/>
    <property type="match status" value="1"/>
</dbReference>
<organism evidence="2 3">
    <name type="scientific">Clostridium novyi A str. 4552</name>
    <dbReference type="NCBI Taxonomy" id="1444289"/>
    <lineage>
        <taxon>Bacteria</taxon>
        <taxon>Bacillati</taxon>
        <taxon>Bacillota</taxon>
        <taxon>Clostridia</taxon>
        <taxon>Eubacteriales</taxon>
        <taxon>Clostridiaceae</taxon>
        <taxon>Clostridium</taxon>
    </lineage>
</organism>
<proteinExistence type="predicted"/>
<dbReference type="SUPFAM" id="SSF53850">
    <property type="entry name" value="Periplasmic binding protein-like II"/>
    <property type="match status" value="1"/>
</dbReference>
<dbReference type="Gene3D" id="3.40.190.10">
    <property type="entry name" value="Periplasmic binding protein-like II"/>
    <property type="match status" value="2"/>
</dbReference>